<name>A0A8H5G196_9AGAR</name>
<feature type="compositionally biased region" description="Low complexity" evidence="1">
    <location>
        <begin position="128"/>
        <end position="145"/>
    </location>
</feature>
<gene>
    <name evidence="2" type="ORF">D9757_012558</name>
</gene>
<evidence type="ECO:0000256" key="1">
    <source>
        <dbReference type="SAM" id="MobiDB-lite"/>
    </source>
</evidence>
<evidence type="ECO:0000313" key="3">
    <source>
        <dbReference type="Proteomes" id="UP000518752"/>
    </source>
</evidence>
<protein>
    <submittedName>
        <fullName evidence="2">Uncharacterized protein</fullName>
    </submittedName>
</protein>
<dbReference type="Proteomes" id="UP000518752">
    <property type="component" value="Unassembled WGS sequence"/>
</dbReference>
<comment type="caution">
    <text evidence="2">The sequence shown here is derived from an EMBL/GenBank/DDBJ whole genome shotgun (WGS) entry which is preliminary data.</text>
</comment>
<organism evidence="2 3">
    <name type="scientific">Collybiopsis confluens</name>
    <dbReference type="NCBI Taxonomy" id="2823264"/>
    <lineage>
        <taxon>Eukaryota</taxon>
        <taxon>Fungi</taxon>
        <taxon>Dikarya</taxon>
        <taxon>Basidiomycota</taxon>
        <taxon>Agaricomycotina</taxon>
        <taxon>Agaricomycetes</taxon>
        <taxon>Agaricomycetidae</taxon>
        <taxon>Agaricales</taxon>
        <taxon>Marasmiineae</taxon>
        <taxon>Omphalotaceae</taxon>
        <taxon>Collybiopsis</taxon>
    </lineage>
</organism>
<evidence type="ECO:0000313" key="2">
    <source>
        <dbReference type="EMBL" id="KAF5356500.1"/>
    </source>
</evidence>
<sequence>MHTEGIQYSLANSRYFYIELKQKTQADLLRPGSRRRTTEEEEREEQDADQTTIFLLRIKTWIAFLPQQIIDLRQSTPARDDTQSLIVPGLTLRDVRFAMLVNDAFQLEFLERGLGIPSVSAGSGDEVSSPSPSPSDSQPLSQPHSDQPRTPQKRPNRDLLTMPAEHLVSNMLRKGFSPCCALPHSLEECPKRHEERYKPGRRIKCDICKMPGHWVVDCRFKSKEEARRALRDEKIARIAKGRMMGMGVKSGSGDYGMRRNSSYAVVGGVVDMNDPDRERKMLRNRETRERLTKSVGSSVMHRDAEQTGDERIVNWIGLSQFSNSRISSIVEEKCLENTKVSQCMNWSTHS</sequence>
<dbReference type="OrthoDB" id="3263285at2759"/>
<dbReference type="AlphaFoldDB" id="A0A8H5G196"/>
<dbReference type="EMBL" id="JAACJN010000246">
    <property type="protein sequence ID" value="KAF5356500.1"/>
    <property type="molecule type" value="Genomic_DNA"/>
</dbReference>
<feature type="region of interest" description="Disordered" evidence="1">
    <location>
        <begin position="120"/>
        <end position="159"/>
    </location>
</feature>
<keyword evidence="3" id="KW-1185">Reference proteome</keyword>
<proteinExistence type="predicted"/>
<accession>A0A8H5G196</accession>
<feature type="region of interest" description="Disordered" evidence="1">
    <location>
        <begin position="29"/>
        <end position="49"/>
    </location>
</feature>
<reference evidence="2 3" key="1">
    <citation type="journal article" date="2020" name="ISME J.">
        <title>Uncovering the hidden diversity of litter-decomposition mechanisms in mushroom-forming fungi.</title>
        <authorList>
            <person name="Floudas D."/>
            <person name="Bentzer J."/>
            <person name="Ahren D."/>
            <person name="Johansson T."/>
            <person name="Persson P."/>
            <person name="Tunlid A."/>
        </authorList>
    </citation>
    <scope>NUCLEOTIDE SEQUENCE [LARGE SCALE GENOMIC DNA]</scope>
    <source>
        <strain evidence="2 3">CBS 406.79</strain>
    </source>
</reference>
<feature type="compositionally biased region" description="Acidic residues" evidence="1">
    <location>
        <begin position="39"/>
        <end position="48"/>
    </location>
</feature>